<evidence type="ECO:0000313" key="2">
    <source>
        <dbReference type="EMBL" id="PST84270.1"/>
    </source>
</evidence>
<keyword evidence="1" id="KW-0732">Signal</keyword>
<dbReference type="InterPro" id="IPR015943">
    <property type="entry name" value="WD40/YVTN_repeat-like_dom_sf"/>
</dbReference>
<feature type="chain" id="PRO_5015561799" description="Bulb-type lectin domain-containing protein" evidence="1">
    <location>
        <begin position="22"/>
        <end position="355"/>
    </location>
</feature>
<keyword evidence="3" id="KW-1185">Reference proteome</keyword>
<reference evidence="2 3" key="1">
    <citation type="submission" date="2018-03" db="EMBL/GenBank/DDBJ databases">
        <authorList>
            <person name="Keele B.F."/>
        </authorList>
    </citation>
    <scope>NUCLEOTIDE SEQUENCE [LARGE SCALE GENOMIC DNA]</scope>
    <source>
        <strain evidence="2 3">YL28-9</strain>
    </source>
</reference>
<accession>A0A2T3HP84</accession>
<dbReference type="AlphaFoldDB" id="A0A2T3HP84"/>
<gene>
    <name evidence="2" type="ORF">C7T94_05990</name>
</gene>
<dbReference type="Proteomes" id="UP000240912">
    <property type="component" value="Unassembled WGS sequence"/>
</dbReference>
<comment type="caution">
    <text evidence="2">The sequence shown here is derived from an EMBL/GenBank/DDBJ whole genome shotgun (WGS) entry which is preliminary data.</text>
</comment>
<dbReference type="InterPro" id="IPR045383">
    <property type="entry name" value="DUF6528"/>
</dbReference>
<name>A0A2T3HP84_9SPHI</name>
<evidence type="ECO:0000313" key="3">
    <source>
        <dbReference type="Proteomes" id="UP000240912"/>
    </source>
</evidence>
<dbReference type="EMBL" id="PYLS01000004">
    <property type="protein sequence ID" value="PST84270.1"/>
    <property type="molecule type" value="Genomic_DNA"/>
</dbReference>
<dbReference type="Gene3D" id="2.130.10.10">
    <property type="entry name" value="YVTN repeat-like/Quinoprotein amine dehydrogenase"/>
    <property type="match status" value="1"/>
</dbReference>
<dbReference type="RefSeq" id="WP_107214369.1">
    <property type="nucleotide sequence ID" value="NZ_KZ686268.1"/>
</dbReference>
<organism evidence="2 3">
    <name type="scientific">Pedobacter yulinensis</name>
    <dbReference type="NCBI Taxonomy" id="2126353"/>
    <lineage>
        <taxon>Bacteria</taxon>
        <taxon>Pseudomonadati</taxon>
        <taxon>Bacteroidota</taxon>
        <taxon>Sphingobacteriia</taxon>
        <taxon>Sphingobacteriales</taxon>
        <taxon>Sphingobacteriaceae</taxon>
        <taxon>Pedobacter</taxon>
    </lineage>
</organism>
<feature type="signal peptide" evidence="1">
    <location>
        <begin position="1"/>
        <end position="21"/>
    </location>
</feature>
<dbReference type="SUPFAM" id="SSF51004">
    <property type="entry name" value="C-terminal (heme d1) domain of cytochrome cd1-nitrite reductase"/>
    <property type="match status" value="1"/>
</dbReference>
<dbReference type="OrthoDB" id="1007317at2"/>
<proteinExistence type="predicted"/>
<dbReference type="PROSITE" id="PS51257">
    <property type="entry name" value="PROKAR_LIPOPROTEIN"/>
    <property type="match status" value="1"/>
</dbReference>
<dbReference type="InterPro" id="IPR011048">
    <property type="entry name" value="Haem_d1_sf"/>
</dbReference>
<sequence length="355" mass="37569">MKNLIFRMAAMVITLAMGLSGCVKEVAEAPATEFTVKNPSETLSACTTGCWIGAVNHSNKELELYSWYSTNWNDAGARTWNWKPTAARGYNDTQLDAWGNPNDFKLREVPGSGWGGVYVAAIGNKGLVTLINYATGNKKWAATVGGTTTDNIHGVELLPNGNIVVAASTGGWVKIWGSSSLGSSVSTYALPDAHQVLWDPALNRLWALGGNKLVKLIVGGTAAAPTLSAETVYTMPTGGGHAIGAKYGNTNQLYVSSGSKVYVFTKSGIGAGFAEANGNINRVGVKAISNQPDGTVVLTRPDVIKTPVPADPATVGTAYNTSYVDYYTAAGVYIRSGHRVGASYYRGFVYNTLYQ</sequence>
<evidence type="ECO:0008006" key="4">
    <source>
        <dbReference type="Google" id="ProtNLM"/>
    </source>
</evidence>
<protein>
    <recommendedName>
        <fullName evidence="4">Bulb-type lectin domain-containing protein</fullName>
    </recommendedName>
</protein>
<evidence type="ECO:0000256" key="1">
    <source>
        <dbReference type="SAM" id="SignalP"/>
    </source>
</evidence>
<dbReference type="Pfam" id="PF20138">
    <property type="entry name" value="DUF6528"/>
    <property type="match status" value="1"/>
</dbReference>